<dbReference type="InterPro" id="IPR036691">
    <property type="entry name" value="Endo/exonu/phosph_ase_sf"/>
</dbReference>
<dbReference type="OrthoDB" id="5976521at2759"/>
<dbReference type="InterPro" id="IPR000477">
    <property type="entry name" value="RT_dom"/>
</dbReference>
<evidence type="ECO:0000259" key="1">
    <source>
        <dbReference type="Pfam" id="PF00078"/>
    </source>
</evidence>
<dbReference type="Gene3D" id="3.60.10.10">
    <property type="entry name" value="Endonuclease/exonuclease/phosphatase"/>
    <property type="match status" value="1"/>
</dbReference>
<dbReference type="GO" id="GO:0003824">
    <property type="term" value="F:catalytic activity"/>
    <property type="evidence" value="ECO:0007669"/>
    <property type="project" value="InterPro"/>
</dbReference>
<keyword evidence="4" id="KW-1185">Reference proteome</keyword>
<dbReference type="CDD" id="cd01650">
    <property type="entry name" value="RT_nLTR_like"/>
    <property type="match status" value="1"/>
</dbReference>
<dbReference type="Pfam" id="PF14529">
    <property type="entry name" value="Exo_endo_phos_2"/>
    <property type="match status" value="1"/>
</dbReference>
<dbReference type="Proteomes" id="UP001152795">
    <property type="component" value="Unassembled WGS sequence"/>
</dbReference>
<dbReference type="EMBL" id="CACRXK020015789">
    <property type="protein sequence ID" value="CAB4028875.1"/>
    <property type="molecule type" value="Genomic_DNA"/>
</dbReference>
<name>A0A7D9JG76_PARCT</name>
<evidence type="ECO:0000313" key="4">
    <source>
        <dbReference type="Proteomes" id="UP001152795"/>
    </source>
</evidence>
<proteinExistence type="predicted"/>
<evidence type="ECO:0000313" key="3">
    <source>
        <dbReference type="EMBL" id="CAB4028875.1"/>
    </source>
</evidence>
<sequence>MIREMFDSLNNNIHVLGVTESKLNSTILDAEVRINGYVCIRHDRTSGAGGGVIAFVRDDINFQRRTDLENQSIEAVWLELFVKYSKSILVCFTYRPPNSSEHLNKNFNEAFNEMVMTALQENKEIILLGDLNCDYSKPTDNSRLKDIIKINGLKQMITQPTRTTMTTSSLIDIVLTTHVRNILQSFVCNSGLSDHDLIGLIRKMNCTKYAPRKLFARNYKQYSATSFKNELRSQNWDNVTRNNDFNTAWDGFKTIITNIINKHAPLVERTVRGKDCPWLTREIKQKMYERDYQLRKAKRTKNPEDWSHYRRLRNLTTYAIRKGKANYERSVFNENELNPKNFWKQIKKCYPIKNKSTSSTSFKVENEVITDKSKISNAFCDFFSNIPSLMKTTTCNFMNSAWQYNDMDGLSRKINPRDYEFYFTEVRYQEVLRILESLNPYKPAGVDNIPPKIVKDAATEIAKPLVILANRSLQCGQFPSAEKVARITPVYKSGEKTLLDNYRPISTLPVFSKVLEKLVYYRISWYLEEHDLFNNYQYGFRQNRSTKHAITILIDDVRTGMDQGQLTGSVFMDMRKAFDTVNHGRLLDKLPAYGIKDIEMNGL</sequence>
<dbReference type="PANTHER" id="PTHR47510:SF3">
    <property type="entry name" value="ENDO_EXONUCLEASE_PHOSPHATASE DOMAIN-CONTAINING PROTEIN"/>
    <property type="match status" value="1"/>
</dbReference>
<gene>
    <name evidence="3" type="ORF">PACLA_8A029345</name>
</gene>
<organism evidence="3 4">
    <name type="scientific">Paramuricea clavata</name>
    <name type="common">Red gorgonian</name>
    <name type="synonym">Violescent sea-whip</name>
    <dbReference type="NCBI Taxonomy" id="317549"/>
    <lineage>
        <taxon>Eukaryota</taxon>
        <taxon>Metazoa</taxon>
        <taxon>Cnidaria</taxon>
        <taxon>Anthozoa</taxon>
        <taxon>Octocorallia</taxon>
        <taxon>Malacalcyonacea</taxon>
        <taxon>Plexauridae</taxon>
        <taxon>Paramuricea</taxon>
    </lineage>
</organism>
<dbReference type="InterPro" id="IPR043502">
    <property type="entry name" value="DNA/RNA_pol_sf"/>
</dbReference>
<reference evidence="3" key="1">
    <citation type="submission" date="2020-04" db="EMBL/GenBank/DDBJ databases">
        <authorList>
            <person name="Alioto T."/>
            <person name="Alioto T."/>
            <person name="Gomez Garrido J."/>
        </authorList>
    </citation>
    <scope>NUCLEOTIDE SEQUENCE</scope>
    <source>
        <strain evidence="3">A484AB</strain>
    </source>
</reference>
<dbReference type="InterPro" id="IPR005135">
    <property type="entry name" value="Endo/exonuclease/phosphatase"/>
</dbReference>
<feature type="domain" description="Reverse transcriptase" evidence="1">
    <location>
        <begin position="499"/>
        <end position="596"/>
    </location>
</feature>
<comment type="caution">
    <text evidence="3">The sequence shown here is derived from an EMBL/GenBank/DDBJ whole genome shotgun (WGS) entry which is preliminary data.</text>
</comment>
<dbReference type="SUPFAM" id="SSF56219">
    <property type="entry name" value="DNase I-like"/>
    <property type="match status" value="1"/>
</dbReference>
<accession>A0A7D9JG76</accession>
<feature type="domain" description="Endonuclease/exonuclease/phosphatase" evidence="2">
    <location>
        <begin position="89"/>
        <end position="198"/>
    </location>
</feature>
<dbReference type="Pfam" id="PF00078">
    <property type="entry name" value="RVT_1"/>
    <property type="match status" value="1"/>
</dbReference>
<protein>
    <submittedName>
        <fullName evidence="3">Uncharacterized protein</fullName>
    </submittedName>
</protein>
<evidence type="ECO:0000259" key="2">
    <source>
        <dbReference type="Pfam" id="PF14529"/>
    </source>
</evidence>
<dbReference type="SUPFAM" id="SSF56672">
    <property type="entry name" value="DNA/RNA polymerases"/>
    <property type="match status" value="1"/>
</dbReference>
<dbReference type="AlphaFoldDB" id="A0A7D9JG76"/>
<dbReference type="PANTHER" id="PTHR47510">
    <property type="entry name" value="REVERSE TRANSCRIPTASE DOMAIN-CONTAINING PROTEIN"/>
    <property type="match status" value="1"/>
</dbReference>